<dbReference type="AlphaFoldDB" id="A0A135YPT3"/>
<dbReference type="EC" id="2.6.1.1" evidence="3"/>
<organism evidence="2 4">
    <name type="scientific">Peptostreptococcus anaerobius</name>
    <dbReference type="NCBI Taxonomy" id="1261"/>
    <lineage>
        <taxon>Bacteria</taxon>
        <taxon>Bacillati</taxon>
        <taxon>Bacillota</taxon>
        <taxon>Clostridia</taxon>
        <taxon>Peptostreptococcales</taxon>
        <taxon>Peptostreptococcaceae</taxon>
        <taxon>Peptostreptococcus</taxon>
    </lineage>
</organism>
<dbReference type="InterPro" id="IPR004839">
    <property type="entry name" value="Aminotransferase_I/II_large"/>
</dbReference>
<dbReference type="Proteomes" id="UP000255101">
    <property type="component" value="Unassembled WGS sequence"/>
</dbReference>
<reference evidence="3 5" key="2">
    <citation type="submission" date="2018-06" db="EMBL/GenBank/DDBJ databases">
        <authorList>
            <consortium name="Pathogen Informatics"/>
            <person name="Doyle S."/>
        </authorList>
    </citation>
    <scope>NUCLEOTIDE SEQUENCE [LARGE SCALE GENOMIC DNA]</scope>
    <source>
        <strain evidence="3 5">NCTC11460</strain>
    </source>
</reference>
<keyword evidence="2" id="KW-0032">Aminotransferase</keyword>
<proteinExistence type="predicted"/>
<protein>
    <submittedName>
        <fullName evidence="2">Aminotransferase, class I/II</fullName>
    </submittedName>
    <submittedName>
        <fullName evidence="3">Aspartate aminotransferase</fullName>
        <ecNumber evidence="3">2.6.1.1</ecNumber>
    </submittedName>
</protein>
<dbReference type="InterPro" id="IPR015421">
    <property type="entry name" value="PyrdxlP-dep_Trfase_major"/>
</dbReference>
<dbReference type="Proteomes" id="UP000070326">
    <property type="component" value="Unassembled WGS sequence"/>
</dbReference>
<evidence type="ECO:0000313" key="2">
    <source>
        <dbReference type="EMBL" id="KXI11429.1"/>
    </source>
</evidence>
<dbReference type="Pfam" id="PF00155">
    <property type="entry name" value="Aminotran_1_2"/>
    <property type="match status" value="1"/>
</dbReference>
<dbReference type="InterPro" id="IPR015422">
    <property type="entry name" value="PyrdxlP-dep_Trfase_small"/>
</dbReference>
<feature type="domain" description="Aminotransferase class I/classII large" evidence="1">
    <location>
        <begin position="34"/>
        <end position="383"/>
    </location>
</feature>
<evidence type="ECO:0000259" key="1">
    <source>
        <dbReference type="Pfam" id="PF00155"/>
    </source>
</evidence>
<dbReference type="PATRIC" id="fig|1261.3.peg.143"/>
<sequence length="394" mass="43116">MISQDMVKLGTAKSVIRELAGFGAMRAKEIGAENVLDFSLGNPSVPAPQEVQDAIVDIIKNNAPRVYHSYSSGAGHDGCRTAIADDLNKRFGTKYTKDNLLMTCGAAASLNITLKALIASPEDEVMVLAPFFPEYTVFINGQGGKQVLVPCKDDMQLNVEGVKEALTPNTKAIIVNSPNNPSGVVYTLDEMKALAELLEAKEKEYGHPIYIIADEPYRELVLIDGLEVPFIPNLYKNTVICYSWSKSLSLPGERIGYILVPSEVDDEMLMAAVGGAARVLGYVCAPTLFQMVVERCVGIEPNLDVYKKNRDLLYDGLIKLGYNVAKPAGAFYLFIEAPDGDSEKFSEKAKAHDMLVVPGTGFGSKAHMRLSYCVETEKCEKSLAVFEELMKEYK</sequence>
<dbReference type="SUPFAM" id="SSF53383">
    <property type="entry name" value="PLP-dependent transferases"/>
    <property type="match status" value="1"/>
</dbReference>
<evidence type="ECO:0000313" key="3">
    <source>
        <dbReference type="EMBL" id="SUB60427.1"/>
    </source>
</evidence>
<reference evidence="2 4" key="1">
    <citation type="submission" date="2016-02" db="EMBL/GenBank/DDBJ databases">
        <authorList>
            <person name="Wen L."/>
            <person name="He K."/>
            <person name="Yang H."/>
        </authorList>
    </citation>
    <scope>NUCLEOTIDE SEQUENCE [LARGE SCALE GENOMIC DNA]</scope>
    <source>
        <strain evidence="2 4">MJR8628A</strain>
    </source>
</reference>
<dbReference type="GO" id="GO:0004069">
    <property type="term" value="F:L-aspartate:2-oxoglutarate aminotransferase activity"/>
    <property type="evidence" value="ECO:0007669"/>
    <property type="project" value="UniProtKB-EC"/>
</dbReference>
<dbReference type="EMBL" id="LSQZ01000072">
    <property type="protein sequence ID" value="KXI11429.1"/>
    <property type="molecule type" value="Genomic_DNA"/>
</dbReference>
<evidence type="ECO:0000313" key="4">
    <source>
        <dbReference type="Proteomes" id="UP000070326"/>
    </source>
</evidence>
<dbReference type="CDD" id="cd00609">
    <property type="entry name" value="AAT_like"/>
    <property type="match status" value="1"/>
</dbReference>
<dbReference type="RefSeq" id="WP_002843919.1">
    <property type="nucleotide sequence ID" value="NZ_CAMPYD010000032.1"/>
</dbReference>
<keyword evidence="2" id="KW-0808">Transferase</keyword>
<dbReference type="eggNOG" id="COG0436">
    <property type="taxonomic scope" value="Bacteria"/>
</dbReference>
<dbReference type="GO" id="GO:0030170">
    <property type="term" value="F:pyridoxal phosphate binding"/>
    <property type="evidence" value="ECO:0007669"/>
    <property type="project" value="InterPro"/>
</dbReference>
<dbReference type="Gene3D" id="3.40.640.10">
    <property type="entry name" value="Type I PLP-dependent aspartate aminotransferase-like (Major domain)"/>
    <property type="match status" value="1"/>
</dbReference>
<name>A0A135YPT3_9FIRM</name>
<dbReference type="GeneID" id="79842843"/>
<accession>A0A135YPT3</accession>
<dbReference type="PANTHER" id="PTHR42691:SF1">
    <property type="entry name" value="ASPARTATE AMINOTRANSFERASE YHDR-RELATED"/>
    <property type="match status" value="1"/>
</dbReference>
<dbReference type="NCBIfam" id="NF005305">
    <property type="entry name" value="PRK06836.1"/>
    <property type="match status" value="1"/>
</dbReference>
<dbReference type="EMBL" id="UGTB01000004">
    <property type="protein sequence ID" value="SUB60427.1"/>
    <property type="molecule type" value="Genomic_DNA"/>
</dbReference>
<gene>
    <name evidence="3" type="primary">aspC</name>
    <name evidence="2" type="ORF">HMPREF3195_01406</name>
    <name evidence="3" type="ORF">NCTC11460_00332</name>
</gene>
<dbReference type="InterPro" id="IPR015424">
    <property type="entry name" value="PyrdxlP-dep_Trfase"/>
</dbReference>
<evidence type="ECO:0000313" key="5">
    <source>
        <dbReference type="Proteomes" id="UP000255101"/>
    </source>
</evidence>
<dbReference type="Gene3D" id="3.90.1150.10">
    <property type="entry name" value="Aspartate Aminotransferase, domain 1"/>
    <property type="match status" value="2"/>
</dbReference>
<dbReference type="STRING" id="1261.HMPREF3195_01406"/>
<dbReference type="PANTHER" id="PTHR42691">
    <property type="entry name" value="ASPARTATE AMINOTRANSFERASE YHDR-RELATED"/>
    <property type="match status" value="1"/>
</dbReference>